<feature type="region of interest" description="Disordered" evidence="4">
    <location>
        <begin position="412"/>
        <end position="538"/>
    </location>
</feature>
<keyword evidence="3" id="KW-0206">Cytoskeleton</keyword>
<feature type="compositionally biased region" description="Polar residues" evidence="4">
    <location>
        <begin position="221"/>
        <end position="232"/>
    </location>
</feature>
<dbReference type="CTD" id="31393"/>
<dbReference type="InterPro" id="IPR029299">
    <property type="entry name" value="ALMS_motif"/>
</dbReference>
<evidence type="ECO:0000256" key="3">
    <source>
        <dbReference type="ARBA" id="ARBA00023212"/>
    </source>
</evidence>
<feature type="region of interest" description="Disordered" evidence="4">
    <location>
        <begin position="356"/>
        <end position="376"/>
    </location>
</feature>
<keyword evidence="2" id="KW-0963">Cytoplasm</keyword>
<feature type="compositionally biased region" description="Pro residues" evidence="4">
    <location>
        <begin position="501"/>
        <end position="510"/>
    </location>
</feature>
<dbReference type="OrthoDB" id="2448405at2759"/>
<evidence type="ECO:0000256" key="4">
    <source>
        <dbReference type="SAM" id="MobiDB-lite"/>
    </source>
</evidence>
<comment type="subcellular location">
    <subcellularLocation>
        <location evidence="1">Cytoplasm</location>
        <location evidence="1">Cytoskeleton</location>
        <location evidence="1">Microtubule organizing center</location>
        <location evidence="1">Centrosome</location>
    </subcellularLocation>
</comment>
<feature type="domain" description="ALMS motif" evidence="5">
    <location>
        <begin position="749"/>
        <end position="868"/>
    </location>
</feature>
<accession>A0A8I6RA89</accession>
<organism evidence="6 7">
    <name type="scientific">Cimex lectularius</name>
    <name type="common">Bed bug</name>
    <name type="synonym">Acanthia lectularia</name>
    <dbReference type="NCBI Taxonomy" id="79782"/>
    <lineage>
        <taxon>Eukaryota</taxon>
        <taxon>Metazoa</taxon>
        <taxon>Ecdysozoa</taxon>
        <taxon>Arthropoda</taxon>
        <taxon>Hexapoda</taxon>
        <taxon>Insecta</taxon>
        <taxon>Pterygota</taxon>
        <taxon>Neoptera</taxon>
        <taxon>Paraneoptera</taxon>
        <taxon>Hemiptera</taxon>
        <taxon>Heteroptera</taxon>
        <taxon>Panheteroptera</taxon>
        <taxon>Cimicomorpha</taxon>
        <taxon>Cimicidae</taxon>
        <taxon>Cimex</taxon>
    </lineage>
</organism>
<feature type="compositionally biased region" description="Basic and acidic residues" evidence="4">
    <location>
        <begin position="359"/>
        <end position="376"/>
    </location>
</feature>
<evidence type="ECO:0000313" key="7">
    <source>
        <dbReference type="Proteomes" id="UP000494040"/>
    </source>
</evidence>
<feature type="compositionally biased region" description="Polar residues" evidence="4">
    <location>
        <begin position="642"/>
        <end position="651"/>
    </location>
</feature>
<sequence>MFYAMGEEESSDDEASRDCARHPKSTYFQTEFTISINKRPEECESKESGDEYVTGKYEKSKRKVSISVQADEDIITEKCSDEESKKWERPPLVGQASTELFSDDEIIDDTYKDEQSVYVSTDDYPNRKDYAFERPPEGASLEQRVPSPASASSLVSVKPLEWDSGADVGYFPGGQGDAQLSTIERMALNGSRLKRSDPEGTPCTNGPPPLQPLGPPEAESTPISTNGNTKNTTEADEPKQYPLFPEVIKEMILVNQHEVSDSEVEEQRVTSSPTLSNAAIRNIKEFYGSATFPRSQCQTSVSQELNPRIRQLAFNKSNSSSSVATVVKNRAQSAQSQVDSKPSETDSVQTAANSFEYLPGDKYEPPDESPNLKRDVERGVKLLGEFMKDAGANDTLTKKQLLKKVVDGLLEKRYPEDEEWEASIFQGERCMTRRSQNRDDVSGQSTPVDENSHDSVLSRMEKSAAEGHSASSASCQGKKSNSTSNHSSRSDSRPKAEGQVPPAPIPPPPQAKTSSSNERSKADSVLSAERNRKDWRIPQTKAEHLYELEKSKDKNKAMDDRVLQFISSERENQLEWIKKEINHLSNLKKLLEKHETLKKNFAHLKNSKERTKSMLESKYSRKQRRDIQKSSSAPLKRPVENHLSSDQSSWLSHKYERSSGNLLRRNASTNTGLSVVTEITKLPKKSVAYTIIFQDSDKENGNVHSSERGRKVMDLGTDPDPPRIHGVTIADREELKRSSRDKVKEHLSHLKLQDELMAKKPDYIVRAENRRQVVAELAAHRELRQQNKDKILAAAMSNEAPHPCEIPLKPLVKRIVSQKEMRSQTEKKYKGLAEIKQKQLEQRRQQDYQTNRLMADLFKRKLQRKVLYGQTDLSNSVNVISSC</sequence>
<evidence type="ECO:0000313" key="6">
    <source>
        <dbReference type="EnsemblMetazoa" id="XP_014241417.1"/>
    </source>
</evidence>
<evidence type="ECO:0000256" key="1">
    <source>
        <dbReference type="ARBA" id="ARBA00004300"/>
    </source>
</evidence>
<dbReference type="Pfam" id="PF15309">
    <property type="entry name" value="ALMS_motif"/>
    <property type="match status" value="1"/>
</dbReference>
<protein>
    <recommendedName>
        <fullName evidence="5">ALMS motif domain-containing protein</fullName>
    </recommendedName>
</protein>
<feature type="region of interest" description="Disordered" evidence="4">
    <location>
        <begin position="188"/>
        <end position="241"/>
    </location>
</feature>
<dbReference type="RefSeq" id="XP_014241417.1">
    <property type="nucleotide sequence ID" value="XM_014385931.2"/>
</dbReference>
<name>A0A8I6RA89_CIMLE</name>
<feature type="compositionally biased region" description="Pro residues" evidence="4">
    <location>
        <begin position="205"/>
        <end position="215"/>
    </location>
</feature>
<feature type="compositionally biased region" description="Basic and acidic residues" evidence="4">
    <location>
        <begin position="125"/>
        <end position="136"/>
    </location>
</feature>
<dbReference type="KEGG" id="clec:106662123"/>
<dbReference type="AlphaFoldDB" id="A0A8I6RA89"/>
<feature type="compositionally biased region" description="Basic and acidic residues" evidence="4">
    <location>
        <begin position="606"/>
        <end position="619"/>
    </location>
</feature>
<feature type="compositionally biased region" description="Low complexity" evidence="4">
    <location>
        <begin position="466"/>
        <end position="487"/>
    </location>
</feature>
<feature type="compositionally biased region" description="Basic and acidic residues" evidence="4">
    <location>
        <begin position="529"/>
        <end position="538"/>
    </location>
</feature>
<dbReference type="OMA" id="RENQIDW"/>
<feature type="compositionally biased region" description="Basic and acidic residues" evidence="4">
    <location>
        <begin position="699"/>
        <end position="713"/>
    </location>
</feature>
<dbReference type="EnsemblMetazoa" id="XM_014385931.2">
    <property type="protein sequence ID" value="XP_014241417.1"/>
    <property type="gene ID" value="LOC106662123"/>
</dbReference>
<feature type="compositionally biased region" description="Acidic residues" evidence="4">
    <location>
        <begin position="1"/>
        <end position="13"/>
    </location>
</feature>
<dbReference type="GeneID" id="106662123"/>
<evidence type="ECO:0000256" key="2">
    <source>
        <dbReference type="ARBA" id="ARBA00022490"/>
    </source>
</evidence>
<dbReference type="Proteomes" id="UP000494040">
    <property type="component" value="Unassembled WGS sequence"/>
</dbReference>
<feature type="compositionally biased region" description="Low complexity" evidence="4">
    <location>
        <begin position="145"/>
        <end position="154"/>
    </location>
</feature>
<feature type="region of interest" description="Disordered" evidence="4">
    <location>
        <begin position="699"/>
        <end position="723"/>
    </location>
</feature>
<feature type="region of interest" description="Disordered" evidence="4">
    <location>
        <begin position="1"/>
        <end position="22"/>
    </location>
</feature>
<dbReference type="GO" id="GO:0005813">
    <property type="term" value="C:centrosome"/>
    <property type="evidence" value="ECO:0007669"/>
    <property type="project" value="UniProtKB-SubCell"/>
</dbReference>
<feature type="region of interest" description="Disordered" evidence="4">
    <location>
        <begin position="605"/>
        <end position="652"/>
    </location>
</feature>
<keyword evidence="7" id="KW-1185">Reference proteome</keyword>
<reference evidence="6" key="1">
    <citation type="submission" date="2022-01" db="UniProtKB">
        <authorList>
            <consortium name="EnsemblMetazoa"/>
        </authorList>
    </citation>
    <scope>IDENTIFICATION</scope>
</reference>
<proteinExistence type="predicted"/>
<feature type="region of interest" description="Disordered" evidence="4">
    <location>
        <begin position="125"/>
        <end position="154"/>
    </location>
</feature>
<evidence type="ECO:0000259" key="5">
    <source>
        <dbReference type="Pfam" id="PF15309"/>
    </source>
</evidence>